<protein>
    <recommendedName>
        <fullName evidence="5">DUF4355 domain-containing protein</fullName>
    </recommendedName>
</protein>
<reference evidence="3 4" key="1">
    <citation type="submission" date="2021-05" db="EMBL/GenBank/DDBJ databases">
        <title>Novel species in genus Arthrobacter.</title>
        <authorList>
            <person name="Zhang G."/>
        </authorList>
    </citation>
    <scope>NUCLEOTIDE SEQUENCE [LARGE SCALE GENOMIC DNA]</scope>
    <source>
        <strain evidence="4">zg-ZUI227</strain>
    </source>
</reference>
<evidence type="ECO:0000256" key="2">
    <source>
        <dbReference type="SAM" id="MobiDB-lite"/>
    </source>
</evidence>
<name>A0A975QZV5_9MICC</name>
<dbReference type="Proteomes" id="UP000676885">
    <property type="component" value="Chromosome"/>
</dbReference>
<accession>A0A975QZV5</accession>
<keyword evidence="4" id="KW-1185">Reference proteome</keyword>
<gene>
    <name evidence="3" type="ORF">KKR91_01175</name>
</gene>
<feature type="region of interest" description="Disordered" evidence="2">
    <location>
        <begin position="1"/>
        <end position="41"/>
    </location>
</feature>
<feature type="region of interest" description="Disordered" evidence="2">
    <location>
        <begin position="126"/>
        <end position="158"/>
    </location>
</feature>
<proteinExistence type="predicted"/>
<feature type="coiled-coil region" evidence="1">
    <location>
        <begin position="41"/>
        <end position="86"/>
    </location>
</feature>
<evidence type="ECO:0008006" key="5">
    <source>
        <dbReference type="Google" id="ProtNLM"/>
    </source>
</evidence>
<feature type="compositionally biased region" description="Basic and acidic residues" evidence="2">
    <location>
        <begin position="28"/>
        <end position="41"/>
    </location>
</feature>
<dbReference type="EMBL" id="CP076022">
    <property type="protein sequence ID" value="QWC10295.1"/>
    <property type="molecule type" value="Genomic_DNA"/>
</dbReference>
<dbReference type="RefSeq" id="WP_210231513.1">
    <property type="nucleotide sequence ID" value="NZ_CP076022.1"/>
</dbReference>
<evidence type="ECO:0000313" key="4">
    <source>
        <dbReference type="Proteomes" id="UP000676885"/>
    </source>
</evidence>
<dbReference type="AlphaFoldDB" id="A0A975QZV5"/>
<organism evidence="3 4">
    <name type="scientific">Arthrobacter jiangjiafuii</name>
    <dbReference type="NCBI Taxonomy" id="2817475"/>
    <lineage>
        <taxon>Bacteria</taxon>
        <taxon>Bacillati</taxon>
        <taxon>Actinomycetota</taxon>
        <taxon>Actinomycetes</taxon>
        <taxon>Micrococcales</taxon>
        <taxon>Micrococcaceae</taxon>
        <taxon>Arthrobacter</taxon>
    </lineage>
</organism>
<dbReference type="KEGG" id="ajg:KKR91_01175"/>
<evidence type="ECO:0000313" key="3">
    <source>
        <dbReference type="EMBL" id="QWC10295.1"/>
    </source>
</evidence>
<sequence>MSEALQEAGVEVAPEDEAGTPETPELGDAGKKAIQSEREARKIADKRADDLAAELKAIKDAQLSDVERAKQSAAESAAELERLRTENIRASVALTKGVPADLIEFLTGKTEEEVTAKADLLLARLNAPKTPKADPSQGPAGSTPKLSTAQQFADAWKD</sequence>
<keyword evidence="1" id="KW-0175">Coiled coil</keyword>
<evidence type="ECO:0000256" key="1">
    <source>
        <dbReference type="SAM" id="Coils"/>
    </source>
</evidence>